<dbReference type="EMBL" id="CP010777">
    <property type="protein sequence ID" value="AKQ44917.1"/>
    <property type="molecule type" value="Genomic_DNA"/>
</dbReference>
<name>A0A0H4VLX6_9BACT</name>
<dbReference type="RefSeq" id="WP_076606395.1">
    <property type="nucleotide sequence ID" value="NZ_CP010777.1"/>
</dbReference>
<feature type="domain" description="NADPH-dependent FMN reductase-like" evidence="1">
    <location>
        <begin position="1"/>
        <end position="141"/>
    </location>
</feature>
<dbReference type="Proteomes" id="UP000036458">
    <property type="component" value="Chromosome"/>
</dbReference>
<dbReference type="Gene3D" id="3.40.50.360">
    <property type="match status" value="1"/>
</dbReference>
<evidence type="ECO:0000313" key="3">
    <source>
        <dbReference type="Proteomes" id="UP000036458"/>
    </source>
</evidence>
<dbReference type="GO" id="GO:0010181">
    <property type="term" value="F:FMN binding"/>
    <property type="evidence" value="ECO:0007669"/>
    <property type="project" value="TreeGrafter"/>
</dbReference>
<reference evidence="2 3" key="1">
    <citation type="submission" date="2015-01" db="EMBL/GenBank/DDBJ databases">
        <title>Rufibacter sp./DG31D/ whole genome sequencing.</title>
        <authorList>
            <person name="Kim M.K."/>
            <person name="Srinivasan S."/>
            <person name="Lee J.-J."/>
        </authorList>
    </citation>
    <scope>NUCLEOTIDE SEQUENCE [LARGE SCALE GENOMIC DNA]</scope>
    <source>
        <strain evidence="2 3">DG31D</strain>
    </source>
</reference>
<proteinExistence type="predicted"/>
<dbReference type="PANTHER" id="PTHR30543">
    <property type="entry name" value="CHROMATE REDUCTASE"/>
    <property type="match status" value="1"/>
</dbReference>
<organism evidence="2 3">
    <name type="scientific">Rufibacter radiotolerans</name>
    <dbReference type="NCBI Taxonomy" id="1379910"/>
    <lineage>
        <taxon>Bacteria</taxon>
        <taxon>Pseudomonadati</taxon>
        <taxon>Bacteroidota</taxon>
        <taxon>Cytophagia</taxon>
        <taxon>Cytophagales</taxon>
        <taxon>Hymenobacteraceae</taxon>
        <taxon>Rufibacter</taxon>
    </lineage>
</organism>
<dbReference type="PATRIC" id="fig|1379910.4.peg.776"/>
<dbReference type="PANTHER" id="PTHR30543:SF21">
    <property type="entry name" value="NAD(P)H-DEPENDENT FMN REDUCTASE LOT6"/>
    <property type="match status" value="1"/>
</dbReference>
<protein>
    <recommendedName>
        <fullName evidence="1">NADPH-dependent FMN reductase-like domain-containing protein</fullName>
    </recommendedName>
</protein>
<dbReference type="STRING" id="1379910.TH63_03610"/>
<evidence type="ECO:0000313" key="2">
    <source>
        <dbReference type="EMBL" id="AKQ44917.1"/>
    </source>
</evidence>
<evidence type="ECO:0000259" key="1">
    <source>
        <dbReference type="Pfam" id="PF03358"/>
    </source>
</evidence>
<sequence length="186" mass="20511">MNIVVISGSARPQRRSHQVALEVQRRLSNRQHSCSLLDVKALNLPLLENTLAETANPSAVLKETSASIAACDALVVVSPEHNGSYSGALKNTMDYFYQEYSRKVFGLVAVSSGMLGGVNAARNMQHYALRLHGIVYPEFLLTPKVQTLFTDGQLTDEGYGQRLDKFLDGFLWLAEAIKGAKEQKEK</sequence>
<dbReference type="InterPro" id="IPR050712">
    <property type="entry name" value="NAD(P)H-dep_reductase"/>
</dbReference>
<accession>A0A0H4VLX6</accession>
<dbReference type="SUPFAM" id="SSF52218">
    <property type="entry name" value="Flavoproteins"/>
    <property type="match status" value="1"/>
</dbReference>
<dbReference type="AlphaFoldDB" id="A0A0H4VLX6"/>
<keyword evidence="3" id="KW-1185">Reference proteome</keyword>
<dbReference type="KEGG" id="ruf:TH63_03610"/>
<gene>
    <name evidence="2" type="ORF">TH63_03610</name>
</gene>
<dbReference type="GO" id="GO:0005829">
    <property type="term" value="C:cytosol"/>
    <property type="evidence" value="ECO:0007669"/>
    <property type="project" value="TreeGrafter"/>
</dbReference>
<dbReference type="InterPro" id="IPR029039">
    <property type="entry name" value="Flavoprotein-like_sf"/>
</dbReference>
<dbReference type="InterPro" id="IPR005025">
    <property type="entry name" value="FMN_Rdtase-like_dom"/>
</dbReference>
<dbReference type="Pfam" id="PF03358">
    <property type="entry name" value="FMN_red"/>
    <property type="match status" value="1"/>
</dbReference>
<dbReference type="GO" id="GO:0016491">
    <property type="term" value="F:oxidoreductase activity"/>
    <property type="evidence" value="ECO:0007669"/>
    <property type="project" value="InterPro"/>
</dbReference>
<dbReference type="OrthoDB" id="9812295at2"/>